<accession>A0A4Y2FS36</accession>
<keyword evidence="2" id="KW-1185">Reference proteome</keyword>
<evidence type="ECO:0000313" key="2">
    <source>
        <dbReference type="Proteomes" id="UP000499080"/>
    </source>
</evidence>
<name>A0A4Y2FS36_ARAVE</name>
<dbReference type="OrthoDB" id="6434224at2759"/>
<evidence type="ECO:0000313" key="1">
    <source>
        <dbReference type="EMBL" id="GBM43275.1"/>
    </source>
</evidence>
<organism evidence="1 2">
    <name type="scientific">Araneus ventricosus</name>
    <name type="common">Orbweaver spider</name>
    <name type="synonym">Epeira ventricosa</name>
    <dbReference type="NCBI Taxonomy" id="182803"/>
    <lineage>
        <taxon>Eukaryota</taxon>
        <taxon>Metazoa</taxon>
        <taxon>Ecdysozoa</taxon>
        <taxon>Arthropoda</taxon>
        <taxon>Chelicerata</taxon>
        <taxon>Arachnida</taxon>
        <taxon>Araneae</taxon>
        <taxon>Araneomorphae</taxon>
        <taxon>Entelegynae</taxon>
        <taxon>Araneoidea</taxon>
        <taxon>Araneidae</taxon>
        <taxon>Araneus</taxon>
    </lineage>
</organism>
<proteinExistence type="predicted"/>
<reference evidence="1 2" key="1">
    <citation type="journal article" date="2019" name="Sci. Rep.">
        <title>Orb-weaving spider Araneus ventricosus genome elucidates the spidroin gene catalogue.</title>
        <authorList>
            <person name="Kono N."/>
            <person name="Nakamura H."/>
            <person name="Ohtoshi R."/>
            <person name="Moran D.A.P."/>
            <person name="Shinohara A."/>
            <person name="Yoshida Y."/>
            <person name="Fujiwara M."/>
            <person name="Mori M."/>
            <person name="Tomita M."/>
            <person name="Arakawa K."/>
        </authorList>
    </citation>
    <scope>NUCLEOTIDE SEQUENCE [LARGE SCALE GENOMIC DNA]</scope>
</reference>
<protein>
    <submittedName>
        <fullName evidence="1">Uncharacterized protein</fullName>
    </submittedName>
</protein>
<dbReference type="Proteomes" id="UP000499080">
    <property type="component" value="Unassembled WGS sequence"/>
</dbReference>
<comment type="caution">
    <text evidence="1">The sequence shown here is derived from an EMBL/GenBank/DDBJ whole genome shotgun (WGS) entry which is preliminary data.</text>
</comment>
<gene>
    <name evidence="1" type="ORF">AVEN_154594_1</name>
</gene>
<dbReference type="EMBL" id="BGPR01001024">
    <property type="protein sequence ID" value="GBM43275.1"/>
    <property type="molecule type" value="Genomic_DNA"/>
</dbReference>
<dbReference type="AlphaFoldDB" id="A0A4Y2FS36"/>
<sequence>MIEQFKDSHSFSTLFARFSLAFQFENESFREFGDVEKNIKSKVMIMNPMTFPEAIQLDERIEKTLQIITPNVNAAATNHQNPSDLAQLIKTTTEGYAKSLELVSQQLQALNVQMTK</sequence>